<gene>
    <name evidence="1" type="ORF">BGZ96_012068</name>
</gene>
<dbReference type="CDD" id="cd09917">
    <property type="entry name" value="F-box_SF"/>
    <property type="match status" value="1"/>
</dbReference>
<dbReference type="InterPro" id="IPR032675">
    <property type="entry name" value="LRR_dom_sf"/>
</dbReference>
<dbReference type="EMBL" id="JAAAIM010000089">
    <property type="protein sequence ID" value="KAG0295295.1"/>
    <property type="molecule type" value="Genomic_DNA"/>
</dbReference>
<accession>A0ABQ7KBP2</accession>
<dbReference type="SUPFAM" id="SSF52047">
    <property type="entry name" value="RNI-like"/>
    <property type="match status" value="1"/>
</dbReference>
<proteinExistence type="predicted"/>
<organism evidence="1 2">
    <name type="scientific">Linnemannia gamsii</name>
    <dbReference type="NCBI Taxonomy" id="64522"/>
    <lineage>
        <taxon>Eukaryota</taxon>
        <taxon>Fungi</taxon>
        <taxon>Fungi incertae sedis</taxon>
        <taxon>Mucoromycota</taxon>
        <taxon>Mortierellomycotina</taxon>
        <taxon>Mortierellomycetes</taxon>
        <taxon>Mortierellales</taxon>
        <taxon>Mortierellaceae</taxon>
        <taxon>Linnemannia</taxon>
    </lineage>
</organism>
<keyword evidence="2" id="KW-1185">Reference proteome</keyword>
<comment type="caution">
    <text evidence="1">The sequence shown here is derived from an EMBL/GenBank/DDBJ whole genome shotgun (WGS) entry which is preliminary data.</text>
</comment>
<name>A0ABQ7KBP2_9FUNG</name>
<evidence type="ECO:0008006" key="3">
    <source>
        <dbReference type="Google" id="ProtNLM"/>
    </source>
</evidence>
<protein>
    <recommendedName>
        <fullName evidence="3">F-box domain-containing protein</fullName>
    </recommendedName>
</protein>
<reference evidence="1 2" key="1">
    <citation type="journal article" date="2020" name="Fungal Divers.">
        <title>Resolving the Mortierellaceae phylogeny through synthesis of multi-gene phylogenetics and phylogenomics.</title>
        <authorList>
            <person name="Vandepol N."/>
            <person name="Liber J."/>
            <person name="Desiro A."/>
            <person name="Na H."/>
            <person name="Kennedy M."/>
            <person name="Barry K."/>
            <person name="Grigoriev I.V."/>
            <person name="Miller A.N."/>
            <person name="O'Donnell K."/>
            <person name="Stajich J.E."/>
            <person name="Bonito G."/>
        </authorList>
    </citation>
    <scope>NUCLEOTIDE SEQUENCE [LARGE SCALE GENOMIC DNA]</scope>
    <source>
        <strain evidence="1 2">AD045</strain>
    </source>
</reference>
<sequence length="652" mass="74320">MDPITRFFDMPELVAHLTQYLDCPGVSRLMQTSRRLHALCTPSHYYEVSASYKPQEANLFDTTESIQAFAKNVHRVRQMTFGRHDVVYYVNCVIAFLDTLTTQQKAFTTITTIKNQPAISQPVWLAPADPNYCTGLPIPPMTMLTKLDFHFGEYYEPCPYSLPSYRDPKVIITQICWIMDSNPHLLDLSINGPTIKDRRDAYILIRSISGLQRLQTLSVEMTQWLTDTVVVPGVLIDIFFACSSTLQKLNLVSHEEDETSNLELTQEYVFLPPGTLQAWEKNDEECGLLTTYPRQQEPLQHLKQLSLGHWDEGMMEEDLRSILQHCPNLTGLVMPYIAEIKDVRGLAEDIVQWCPKLSNLSNYGFSGGGDAIRQLMMWMLKALPPQQVTHFVSTGIPRFNAHGLDDFGTIFRQHTSMLQVILLNNCHNIDSKGVQAILVECEALEELTVVWSMNDDRQRPYLNLDDAIEFSWACTRMQDLRLTVAIPNQPLHRPANGVVPYYNRPSPTTLSQDETIQFKKLESFYRQLGTLAQLERLNLRAIYLDPAGNREASCDFMVNTFPGLFSLGRSESGRLGNLQLLGGLSQLKGLSGSTCLMTEETEVTVGMDEVQWMDKHWPALKTANFSMNRIYNDPLRWLVEAREQKGQDINLY</sequence>
<evidence type="ECO:0000313" key="2">
    <source>
        <dbReference type="Proteomes" id="UP001194696"/>
    </source>
</evidence>
<dbReference type="Gene3D" id="3.80.10.10">
    <property type="entry name" value="Ribonuclease Inhibitor"/>
    <property type="match status" value="1"/>
</dbReference>
<evidence type="ECO:0000313" key="1">
    <source>
        <dbReference type="EMBL" id="KAG0295295.1"/>
    </source>
</evidence>
<dbReference type="Proteomes" id="UP001194696">
    <property type="component" value="Unassembled WGS sequence"/>
</dbReference>